<reference evidence="1" key="1">
    <citation type="journal article" date="2013" name="PLoS ONE">
        <title>Direct detection of alternative open reading frames translation products in human significantly expands the proteome.</title>
        <authorList>
            <person name="Vanderperre B."/>
            <person name="Lucier J.-F."/>
            <person name="Motard J."/>
            <person name="Tremblay G."/>
            <person name="Vanderperre S."/>
            <person name="Wisztorski M."/>
            <person name="Salzet M."/>
            <person name="Boisvert F.-M."/>
            <person name="Roucou X."/>
        </authorList>
    </citation>
    <scope>NUCLEOTIDE SEQUENCE</scope>
</reference>
<dbReference type="ChiTaRS" id="RYR2">
    <property type="organism name" value="human"/>
</dbReference>
<gene>
    <name evidence="1" type="primary">RYR2</name>
</gene>
<accession>L8E9M2</accession>
<dbReference type="AlphaFoldDB" id="L8E9M2"/>
<name>L8E9M2_HUMAN</name>
<dbReference type="EMBL" id="HF583551">
    <property type="protein sequence ID" value="CCQ43048.1"/>
    <property type="molecule type" value="Genomic_DNA"/>
</dbReference>
<sequence>MGMWWNLTCLRGFAQITRQPWFYSLTGSMGLRFKTSSSIFLRLAFCQISGRLLL</sequence>
<evidence type="ECO:0000313" key="1">
    <source>
        <dbReference type="EMBL" id="CCQ43048.1"/>
    </source>
</evidence>
<dbReference type="OrthoDB" id="258495at2759"/>
<protein>
    <submittedName>
        <fullName evidence="1">Alternative protein RYR2</fullName>
    </submittedName>
</protein>
<organism evidence="1">
    <name type="scientific">Homo sapiens</name>
    <name type="common">Human</name>
    <dbReference type="NCBI Taxonomy" id="9606"/>
    <lineage>
        <taxon>Eukaryota</taxon>
        <taxon>Metazoa</taxon>
        <taxon>Chordata</taxon>
        <taxon>Craniata</taxon>
        <taxon>Vertebrata</taxon>
        <taxon>Euteleostomi</taxon>
        <taxon>Mammalia</taxon>
        <taxon>Eutheria</taxon>
        <taxon>Euarchontoglires</taxon>
        <taxon>Primates</taxon>
        <taxon>Haplorrhini</taxon>
        <taxon>Catarrhini</taxon>
        <taxon>Hominidae</taxon>
        <taxon>Homo</taxon>
    </lineage>
</organism>
<proteinExistence type="predicted"/>